<dbReference type="InterPro" id="IPR023753">
    <property type="entry name" value="FAD/NAD-binding_dom"/>
</dbReference>
<feature type="binding site" evidence="6">
    <location>
        <position position="94"/>
    </location>
    <ligand>
        <name>FAD</name>
        <dbReference type="ChEBI" id="CHEBI:57692"/>
    </ligand>
</feature>
<comment type="catalytic activity">
    <reaction evidence="6">
        <text>2 reduced [2Fe-2S]-[ferredoxin] + NADP(+) + H(+) = 2 oxidized [2Fe-2S]-[ferredoxin] + NADPH</text>
        <dbReference type="Rhea" id="RHEA:20125"/>
        <dbReference type="Rhea" id="RHEA-COMP:10000"/>
        <dbReference type="Rhea" id="RHEA-COMP:10001"/>
        <dbReference type="ChEBI" id="CHEBI:15378"/>
        <dbReference type="ChEBI" id="CHEBI:33737"/>
        <dbReference type="ChEBI" id="CHEBI:33738"/>
        <dbReference type="ChEBI" id="CHEBI:57783"/>
        <dbReference type="ChEBI" id="CHEBI:58349"/>
        <dbReference type="EC" id="1.18.1.2"/>
    </reaction>
</comment>
<dbReference type="PRINTS" id="PR00469">
    <property type="entry name" value="PNDRDTASEII"/>
</dbReference>
<evidence type="ECO:0000256" key="6">
    <source>
        <dbReference type="HAMAP-Rule" id="MF_01685"/>
    </source>
</evidence>
<dbReference type="InterPro" id="IPR050097">
    <property type="entry name" value="Ferredoxin-NADP_redctase_2"/>
</dbReference>
<accession>A0A2K8NC32</accession>
<comment type="similarity">
    <text evidence="6">Belongs to the ferredoxin--NADP reductase type 2 family.</text>
</comment>
<feature type="binding site" evidence="6">
    <location>
        <position position="289"/>
    </location>
    <ligand>
        <name>FAD</name>
        <dbReference type="ChEBI" id="CHEBI:57692"/>
    </ligand>
</feature>
<dbReference type="HAMAP" id="MF_01685">
    <property type="entry name" value="FENR2"/>
    <property type="match status" value="1"/>
</dbReference>
<dbReference type="PRINTS" id="PR00368">
    <property type="entry name" value="FADPNR"/>
</dbReference>
<feature type="binding site" evidence="6">
    <location>
        <position position="54"/>
    </location>
    <ligand>
        <name>FAD</name>
        <dbReference type="ChEBI" id="CHEBI:57692"/>
    </ligand>
</feature>
<feature type="region of interest" description="Disordered" evidence="7">
    <location>
        <begin position="319"/>
        <end position="345"/>
    </location>
</feature>
<keyword evidence="3 6" id="KW-0274">FAD</keyword>
<keyword evidence="5 6" id="KW-0560">Oxidoreductase</keyword>
<dbReference type="AlphaFoldDB" id="A0A2K8NC32"/>
<reference evidence="10" key="1">
    <citation type="submission" date="2017-11" db="EMBL/GenBank/DDBJ databases">
        <title>Complete Genome Sequence of Kyrpidia sp. Strain EA-1, a thermophilic, hydrogen-oxidizing Bacterium, isolated from the Azores.</title>
        <authorList>
            <person name="Reiner J.E."/>
            <person name="Lapp C.J."/>
            <person name="Bunk B."/>
            <person name="Gescher J."/>
        </authorList>
    </citation>
    <scope>NUCLEOTIDE SEQUENCE [LARGE SCALE GENOMIC DNA]</scope>
    <source>
        <strain evidence="10">EA-1</strain>
    </source>
</reference>
<evidence type="ECO:0000256" key="2">
    <source>
        <dbReference type="ARBA" id="ARBA00022630"/>
    </source>
</evidence>
<comment type="cofactor">
    <cofactor evidence="6">
        <name>FAD</name>
        <dbReference type="ChEBI" id="CHEBI:57692"/>
    </cofactor>
    <text evidence="6">Binds 1 FAD per subunit.</text>
</comment>
<proteinExistence type="inferred from homology"/>
<name>A0A2K8NC32_9BACL</name>
<evidence type="ECO:0000259" key="8">
    <source>
        <dbReference type="Pfam" id="PF07992"/>
    </source>
</evidence>
<dbReference type="SUPFAM" id="SSF51905">
    <property type="entry name" value="FAD/NAD(P)-binding domain"/>
    <property type="match status" value="1"/>
</dbReference>
<evidence type="ECO:0000256" key="5">
    <source>
        <dbReference type="ARBA" id="ARBA00023002"/>
    </source>
</evidence>
<evidence type="ECO:0000256" key="4">
    <source>
        <dbReference type="ARBA" id="ARBA00022857"/>
    </source>
</evidence>
<dbReference type="EC" id="1.18.1.2" evidence="6"/>
<evidence type="ECO:0000256" key="1">
    <source>
        <dbReference type="ARBA" id="ARBA00011738"/>
    </source>
</evidence>
<protein>
    <recommendedName>
        <fullName evidence="6">Ferredoxin--NADP reductase</fullName>
        <shortName evidence="6">FNR</shortName>
        <shortName evidence="6">Fd-NADP(+) reductase</shortName>
        <ecNumber evidence="6">1.18.1.2</ecNumber>
    </recommendedName>
</protein>
<dbReference type="PANTHER" id="PTHR48105">
    <property type="entry name" value="THIOREDOXIN REDUCTASE 1-RELATED-RELATED"/>
    <property type="match status" value="1"/>
</dbReference>
<feature type="domain" description="FAD/NAD(P)-binding" evidence="8">
    <location>
        <begin position="13"/>
        <end position="301"/>
    </location>
</feature>
<evidence type="ECO:0000313" key="10">
    <source>
        <dbReference type="Proteomes" id="UP000231932"/>
    </source>
</evidence>
<feature type="binding site" evidence="6">
    <location>
        <position position="330"/>
    </location>
    <ligand>
        <name>FAD</name>
        <dbReference type="ChEBI" id="CHEBI:57692"/>
    </ligand>
</feature>
<dbReference type="EMBL" id="CP024955">
    <property type="protein sequence ID" value="ATY85962.1"/>
    <property type="molecule type" value="Genomic_DNA"/>
</dbReference>
<dbReference type="KEGG" id="kyr:CVV65_14370"/>
<dbReference type="InterPro" id="IPR036188">
    <property type="entry name" value="FAD/NAD-bd_sf"/>
</dbReference>
<feature type="binding site" evidence="6">
    <location>
        <position position="49"/>
    </location>
    <ligand>
        <name>FAD</name>
        <dbReference type="ChEBI" id="CHEBI:57692"/>
    </ligand>
</feature>
<dbReference type="GO" id="GO:0050661">
    <property type="term" value="F:NADP binding"/>
    <property type="evidence" value="ECO:0007669"/>
    <property type="project" value="UniProtKB-UniRule"/>
</dbReference>
<comment type="subunit">
    <text evidence="1 6">Homodimer.</text>
</comment>
<dbReference type="Proteomes" id="UP000231932">
    <property type="component" value="Chromosome"/>
</dbReference>
<dbReference type="Pfam" id="PF07992">
    <property type="entry name" value="Pyr_redox_2"/>
    <property type="match status" value="1"/>
</dbReference>
<evidence type="ECO:0000313" key="9">
    <source>
        <dbReference type="EMBL" id="ATY85962.1"/>
    </source>
</evidence>
<dbReference type="Gene3D" id="3.50.50.60">
    <property type="entry name" value="FAD/NAD(P)-binding domain"/>
    <property type="match status" value="2"/>
</dbReference>
<keyword evidence="4 6" id="KW-0521">NADP</keyword>
<organism evidence="9 10">
    <name type="scientific">Kyrpidia spormannii</name>
    <dbReference type="NCBI Taxonomy" id="2055160"/>
    <lineage>
        <taxon>Bacteria</taxon>
        <taxon>Bacillati</taxon>
        <taxon>Bacillota</taxon>
        <taxon>Bacilli</taxon>
        <taxon>Bacillales</taxon>
        <taxon>Alicyclobacillaceae</taxon>
        <taxon>Kyrpidia</taxon>
    </lineage>
</organism>
<dbReference type="GO" id="GO:0050660">
    <property type="term" value="F:flavin adenine dinucleotide binding"/>
    <property type="evidence" value="ECO:0007669"/>
    <property type="project" value="UniProtKB-UniRule"/>
</dbReference>
<keyword evidence="10" id="KW-1185">Reference proteome</keyword>
<dbReference type="InterPro" id="IPR022890">
    <property type="entry name" value="Fd--NADP_Rdtase_type_2"/>
</dbReference>
<dbReference type="RefSeq" id="WP_100668714.1">
    <property type="nucleotide sequence ID" value="NZ_CP024955.1"/>
</dbReference>
<keyword evidence="2 6" id="KW-0285">Flavoprotein</keyword>
<feature type="binding site" evidence="6">
    <location>
        <position position="22"/>
    </location>
    <ligand>
        <name>FAD</name>
        <dbReference type="ChEBI" id="CHEBI:57692"/>
    </ligand>
</feature>
<dbReference type="OrthoDB" id="9806179at2"/>
<feature type="binding site" evidence="6">
    <location>
        <position position="41"/>
    </location>
    <ligand>
        <name>FAD</name>
        <dbReference type="ChEBI" id="CHEBI:57692"/>
    </ligand>
</feature>
<sequence length="345" mass="37645">MGMDIHHGAEQTDVAVIGGGPSGLFAAFYCGMRGLSCRLIESLPQLGGQLTALYPEKFIYDVAGFSKIRAGDLIERLKAQMMQFEPDIRLSEQVLKLEKLDERLFALHTTQGVHTAKAVIICGGIGMFTPRKLPAAEAGDFEGRGIDYLMKETEAYRDKRVLVVGGGDSAVDYALMLEPVARQVTLIHRRDQFRAHEHSVRRLYDSSINVHVFTELQAILGGDRVEGATLLNNRTKETREIAVDVILSGLGFSASLGPMKTWGLNIEGNEIVVNSRMETNIPGVFAVGDINTYPGKVKLIVTGFGEATIAVNHAKTYIDPSARTNPGHSSSRTDMPVDRVTTGSR</sequence>
<evidence type="ECO:0000256" key="3">
    <source>
        <dbReference type="ARBA" id="ARBA00022827"/>
    </source>
</evidence>
<dbReference type="GO" id="GO:0004324">
    <property type="term" value="F:ferredoxin-NADP+ reductase activity"/>
    <property type="evidence" value="ECO:0007669"/>
    <property type="project" value="UniProtKB-UniRule"/>
</dbReference>
<gene>
    <name evidence="9" type="ORF">CVV65_14370</name>
</gene>
<feature type="compositionally biased region" description="Polar residues" evidence="7">
    <location>
        <begin position="322"/>
        <end position="333"/>
    </location>
</feature>
<feature type="binding site" evidence="6">
    <location>
        <position position="128"/>
    </location>
    <ligand>
        <name>FAD</name>
        <dbReference type="ChEBI" id="CHEBI:57692"/>
    </ligand>
</feature>
<evidence type="ECO:0000256" key="7">
    <source>
        <dbReference type="SAM" id="MobiDB-lite"/>
    </source>
</evidence>